<sequence length="270" mass="29560">MSAGENTIAFAAGQGTRTLQDRSLRLFIVLSSFFCVNAALAEFIGVKIFALEDTLGIAPLQWNLFGQTGSLNFTAGTLLWPVVFLMTDVINEFFGRRGVRLISWLAAMLIAYGFLFAFAAIALAPAGWWVKAAQAQGVPDYQAAFAAIFGQGMWSIGGSLVAFMLGQLIDVAVFHRIRSATGDKHIWLRATGSTAVSQLVDSFVVLYIAFVLGPQHWPIPQFLAISTVNYGYKMLAAFAMIPLIYLLRVWIHGYLGHERAKQLRDEAAAD</sequence>
<dbReference type="InterPro" id="IPR003744">
    <property type="entry name" value="YhhQ"/>
</dbReference>
<dbReference type="EMBL" id="CP013140">
    <property type="protein sequence ID" value="ALN58798.1"/>
    <property type="molecule type" value="Genomic_DNA"/>
</dbReference>
<dbReference type="KEGG" id="lez:GLE_3453"/>
<comment type="function">
    <text evidence="1">Involved in the import of queuosine (Q) precursors, required for Q precursor salvage.</text>
</comment>
<feature type="transmembrane region" description="Helical" evidence="1">
    <location>
        <begin position="70"/>
        <end position="90"/>
    </location>
</feature>
<accession>A0A0S2DJU5</accession>
<keyword evidence="1" id="KW-0812">Transmembrane</keyword>
<feature type="transmembrane region" description="Helical" evidence="1">
    <location>
        <begin position="186"/>
        <end position="210"/>
    </location>
</feature>
<keyword evidence="1" id="KW-1003">Cell membrane</keyword>
<gene>
    <name evidence="2" type="ORF">GLE_3453</name>
</gene>
<evidence type="ECO:0000256" key="1">
    <source>
        <dbReference type="HAMAP-Rule" id="MF_02088"/>
    </source>
</evidence>
<name>A0A0S2DJU5_LYSEN</name>
<comment type="subcellular location">
    <subcellularLocation>
        <location evidence="1">Cell inner membrane</location>
        <topology evidence="1">Multi-pass membrane protein</topology>
    </subcellularLocation>
</comment>
<dbReference type="HAMAP" id="MF_02088">
    <property type="entry name" value="Q_prec_transport"/>
    <property type="match status" value="1"/>
</dbReference>
<dbReference type="GO" id="GO:0005886">
    <property type="term" value="C:plasma membrane"/>
    <property type="evidence" value="ECO:0007669"/>
    <property type="project" value="UniProtKB-SubCell"/>
</dbReference>
<keyword evidence="1" id="KW-0997">Cell inner membrane</keyword>
<dbReference type="PANTHER" id="PTHR34300:SF2">
    <property type="entry name" value="QUEUOSINE PRECURSOR TRANSPORTER-RELATED"/>
    <property type="match status" value="1"/>
</dbReference>
<dbReference type="AlphaFoldDB" id="A0A0S2DJU5"/>
<evidence type="ECO:0000313" key="3">
    <source>
        <dbReference type="Proteomes" id="UP000061569"/>
    </source>
</evidence>
<keyword evidence="1" id="KW-0472">Membrane</keyword>
<feature type="transmembrane region" description="Helical" evidence="1">
    <location>
        <begin position="26"/>
        <end position="50"/>
    </location>
</feature>
<dbReference type="STRING" id="69.GLE_3453"/>
<reference evidence="2 3" key="1">
    <citation type="submission" date="2015-11" db="EMBL/GenBank/DDBJ databases">
        <title>Genome sequences of Lysobacter enzymogenes strain C3 and Lysobacter antibioticus ATCC 29479.</title>
        <authorList>
            <person name="Kobayashi D.Y."/>
        </authorList>
    </citation>
    <scope>NUCLEOTIDE SEQUENCE [LARGE SCALE GENOMIC DNA]</scope>
    <source>
        <strain evidence="2 3">C3</strain>
    </source>
</reference>
<feature type="transmembrane region" description="Helical" evidence="1">
    <location>
        <begin position="143"/>
        <end position="165"/>
    </location>
</feature>
<protein>
    <recommendedName>
        <fullName evidence="1">Probable queuosine precursor transporter</fullName>
        <shortName evidence="1">Q precursor transporter</shortName>
    </recommendedName>
</protein>
<keyword evidence="1" id="KW-1133">Transmembrane helix</keyword>
<comment type="similarity">
    <text evidence="1">Belongs to the vitamin uptake transporter (VUT/ECF) (TC 2.A.88) family. Q precursor transporter subfamily.</text>
</comment>
<dbReference type="PANTHER" id="PTHR34300">
    <property type="entry name" value="QUEUOSINE PRECURSOR TRANSPORTER-RELATED"/>
    <property type="match status" value="1"/>
</dbReference>
<keyword evidence="1" id="KW-0813">Transport</keyword>
<evidence type="ECO:0000313" key="2">
    <source>
        <dbReference type="EMBL" id="ALN58798.1"/>
    </source>
</evidence>
<dbReference type="NCBIfam" id="TIGR00697">
    <property type="entry name" value="queuosine precursor transporter"/>
    <property type="match status" value="1"/>
</dbReference>
<dbReference type="PATRIC" id="fig|69.6.peg.3401"/>
<proteinExistence type="inferred from homology"/>
<feature type="transmembrane region" description="Helical" evidence="1">
    <location>
        <begin position="230"/>
        <end position="251"/>
    </location>
</feature>
<feature type="transmembrane region" description="Helical" evidence="1">
    <location>
        <begin position="102"/>
        <end position="123"/>
    </location>
</feature>
<dbReference type="Pfam" id="PF02592">
    <property type="entry name" value="Vut_1"/>
    <property type="match status" value="1"/>
</dbReference>
<dbReference type="Proteomes" id="UP000061569">
    <property type="component" value="Chromosome"/>
</dbReference>
<organism evidence="2 3">
    <name type="scientific">Lysobacter enzymogenes</name>
    <dbReference type="NCBI Taxonomy" id="69"/>
    <lineage>
        <taxon>Bacteria</taxon>
        <taxon>Pseudomonadati</taxon>
        <taxon>Pseudomonadota</taxon>
        <taxon>Gammaproteobacteria</taxon>
        <taxon>Lysobacterales</taxon>
        <taxon>Lysobacteraceae</taxon>
        <taxon>Lysobacter</taxon>
    </lineage>
</organism>
<dbReference type="GO" id="GO:0022857">
    <property type="term" value="F:transmembrane transporter activity"/>
    <property type="evidence" value="ECO:0007669"/>
    <property type="project" value="UniProtKB-UniRule"/>
</dbReference>